<comment type="caution">
    <text evidence="2">The sequence shown here is derived from an EMBL/GenBank/DDBJ whole genome shotgun (WGS) entry which is preliminary data.</text>
</comment>
<evidence type="ECO:0000313" key="2">
    <source>
        <dbReference type="EMBL" id="MFD2591485.1"/>
    </source>
</evidence>
<accession>A0ABW5N7A0</accession>
<gene>
    <name evidence="2" type="ORF">ACFSTE_11670</name>
</gene>
<dbReference type="EMBL" id="JBHULX010000021">
    <property type="protein sequence ID" value="MFD2591485.1"/>
    <property type="molecule type" value="Genomic_DNA"/>
</dbReference>
<sequence>MFKKVVTSRKYWLSVLYLGIAFIVVFSLIEHVSQFRGVSLSGFVETKLANGRWMRFFLSRIVGGVAYGMIMSYYFTARKIKSNK</sequence>
<keyword evidence="3" id="KW-1185">Reference proteome</keyword>
<evidence type="ECO:0000313" key="3">
    <source>
        <dbReference type="Proteomes" id="UP001597459"/>
    </source>
</evidence>
<evidence type="ECO:0000256" key="1">
    <source>
        <dbReference type="SAM" id="Phobius"/>
    </source>
</evidence>
<protein>
    <submittedName>
        <fullName evidence="2">Uncharacterized protein</fullName>
    </submittedName>
</protein>
<feature type="transmembrane region" description="Helical" evidence="1">
    <location>
        <begin position="12"/>
        <end position="33"/>
    </location>
</feature>
<dbReference type="Proteomes" id="UP001597459">
    <property type="component" value="Unassembled WGS sequence"/>
</dbReference>
<keyword evidence="1" id="KW-0812">Transmembrane</keyword>
<keyword evidence="1" id="KW-1133">Transmembrane helix</keyword>
<dbReference type="RefSeq" id="WP_378257022.1">
    <property type="nucleotide sequence ID" value="NZ_JBHSJV010000001.1"/>
</dbReference>
<keyword evidence="1" id="KW-0472">Membrane</keyword>
<organism evidence="2 3">
    <name type="scientific">Aquimarina hainanensis</name>
    <dbReference type="NCBI Taxonomy" id="1578017"/>
    <lineage>
        <taxon>Bacteria</taxon>
        <taxon>Pseudomonadati</taxon>
        <taxon>Bacteroidota</taxon>
        <taxon>Flavobacteriia</taxon>
        <taxon>Flavobacteriales</taxon>
        <taxon>Flavobacteriaceae</taxon>
        <taxon>Aquimarina</taxon>
    </lineage>
</organism>
<proteinExistence type="predicted"/>
<name>A0ABW5N7A0_9FLAO</name>
<reference evidence="3" key="1">
    <citation type="journal article" date="2019" name="Int. J. Syst. Evol. Microbiol.">
        <title>The Global Catalogue of Microorganisms (GCM) 10K type strain sequencing project: providing services to taxonomists for standard genome sequencing and annotation.</title>
        <authorList>
            <consortium name="The Broad Institute Genomics Platform"/>
            <consortium name="The Broad Institute Genome Sequencing Center for Infectious Disease"/>
            <person name="Wu L."/>
            <person name="Ma J."/>
        </authorList>
    </citation>
    <scope>NUCLEOTIDE SEQUENCE [LARGE SCALE GENOMIC DNA]</scope>
    <source>
        <strain evidence="3">KCTC 42423</strain>
    </source>
</reference>
<feature type="transmembrane region" description="Helical" evidence="1">
    <location>
        <begin position="53"/>
        <end position="75"/>
    </location>
</feature>